<keyword evidence="3" id="KW-1185">Reference proteome</keyword>
<feature type="compositionally biased region" description="Basic and acidic residues" evidence="1">
    <location>
        <begin position="65"/>
        <end position="80"/>
    </location>
</feature>
<evidence type="ECO:0000256" key="1">
    <source>
        <dbReference type="SAM" id="MobiDB-lite"/>
    </source>
</evidence>
<organism evidence="2 3">
    <name type="scientific">Austropuccinia psidii MF-1</name>
    <dbReference type="NCBI Taxonomy" id="1389203"/>
    <lineage>
        <taxon>Eukaryota</taxon>
        <taxon>Fungi</taxon>
        <taxon>Dikarya</taxon>
        <taxon>Basidiomycota</taxon>
        <taxon>Pucciniomycotina</taxon>
        <taxon>Pucciniomycetes</taxon>
        <taxon>Pucciniales</taxon>
        <taxon>Sphaerophragmiaceae</taxon>
        <taxon>Austropuccinia</taxon>
    </lineage>
</organism>
<name>A0A9Q3C8C1_9BASI</name>
<sequence length="178" mass="19468">MYTLTCTHSVPILEPSIIQHSPPEKNKRSQIHRAVLTPTSRVPLYNTPSAHKLSANLERGPPMEGAEHSRGGGVKQRGEESVEEEEYEKTEVVASLAGAPEASEAPNIALSNQPLVSQAEPNFPKIMEQMTEFMGQLTQAVGHWDNSRAPTFKTPLMKAPDSFDGNQANNPILSVNFP</sequence>
<reference evidence="2" key="1">
    <citation type="submission" date="2021-03" db="EMBL/GenBank/DDBJ databases">
        <title>Draft genome sequence of rust myrtle Austropuccinia psidii MF-1, a brazilian biotype.</title>
        <authorList>
            <person name="Quecine M.C."/>
            <person name="Pachon D.M.R."/>
            <person name="Bonatelli M.L."/>
            <person name="Correr F.H."/>
            <person name="Franceschini L.M."/>
            <person name="Leite T.F."/>
            <person name="Margarido G.R.A."/>
            <person name="Almeida C.A."/>
            <person name="Ferrarezi J.A."/>
            <person name="Labate C.A."/>
        </authorList>
    </citation>
    <scope>NUCLEOTIDE SEQUENCE</scope>
    <source>
        <strain evidence="2">MF-1</strain>
    </source>
</reference>
<feature type="region of interest" description="Disordered" evidence="1">
    <location>
        <begin position="53"/>
        <end position="91"/>
    </location>
</feature>
<proteinExistence type="predicted"/>
<dbReference type="Proteomes" id="UP000765509">
    <property type="component" value="Unassembled WGS sequence"/>
</dbReference>
<evidence type="ECO:0000313" key="3">
    <source>
        <dbReference type="Proteomes" id="UP000765509"/>
    </source>
</evidence>
<evidence type="ECO:0000313" key="2">
    <source>
        <dbReference type="EMBL" id="MBW0478998.1"/>
    </source>
</evidence>
<protein>
    <submittedName>
        <fullName evidence="2">Uncharacterized protein</fullName>
    </submittedName>
</protein>
<accession>A0A9Q3C8C1</accession>
<dbReference type="EMBL" id="AVOT02005417">
    <property type="protein sequence ID" value="MBW0478998.1"/>
    <property type="molecule type" value="Genomic_DNA"/>
</dbReference>
<comment type="caution">
    <text evidence="2">The sequence shown here is derived from an EMBL/GenBank/DDBJ whole genome shotgun (WGS) entry which is preliminary data.</text>
</comment>
<dbReference type="AlphaFoldDB" id="A0A9Q3C8C1"/>
<gene>
    <name evidence="2" type="ORF">O181_018713</name>
</gene>